<dbReference type="PANTHER" id="PTHR13696">
    <property type="entry name" value="P-LOOP CONTAINING NUCLEOSIDE TRIPHOSPHATE HYDROLASE"/>
    <property type="match status" value="1"/>
</dbReference>
<protein>
    <recommendedName>
        <fullName evidence="1">CobQ/CobB/MinD/ParA nucleotide binding domain-containing protein</fullName>
    </recommendedName>
</protein>
<dbReference type="InterPro" id="IPR027417">
    <property type="entry name" value="P-loop_NTPase"/>
</dbReference>
<name>A0A7K0C8V6_9ACTN</name>
<dbReference type="InterPro" id="IPR002586">
    <property type="entry name" value="CobQ/CobB/MinD/ParA_Nub-bd_dom"/>
</dbReference>
<dbReference type="InterPro" id="IPR050678">
    <property type="entry name" value="DNA_Partitioning_ATPase"/>
</dbReference>
<dbReference type="RefSeq" id="WP_153542300.1">
    <property type="nucleotide sequence ID" value="NZ_WEGH01000009.1"/>
</dbReference>
<reference evidence="2 3" key="1">
    <citation type="submission" date="2019-10" db="EMBL/GenBank/DDBJ databases">
        <title>Actinomadura rubteroloni sp. nov. and Actinomadura macrotermitis sp. nov., isolated from the gut of fungus growing-termite Macrotermes natalensis.</title>
        <authorList>
            <person name="Benndorf R."/>
            <person name="Martin K."/>
            <person name="Kuefner M."/>
            <person name="De Beer W."/>
            <person name="Kaster A.-K."/>
            <person name="Vollmers J."/>
            <person name="Poulsen M."/>
            <person name="Beemelmanns C."/>
        </authorList>
    </citation>
    <scope>NUCLEOTIDE SEQUENCE [LARGE SCALE GENOMIC DNA]</scope>
    <source>
        <strain evidence="2 3">RB68</strain>
    </source>
</reference>
<dbReference type="SUPFAM" id="SSF52540">
    <property type="entry name" value="P-loop containing nucleoside triphosphate hydrolases"/>
    <property type="match status" value="1"/>
</dbReference>
<dbReference type="Proteomes" id="UP000487268">
    <property type="component" value="Unassembled WGS sequence"/>
</dbReference>
<dbReference type="OrthoDB" id="3475798at2"/>
<dbReference type="AlphaFoldDB" id="A0A7K0C8V6"/>
<evidence type="ECO:0000313" key="2">
    <source>
        <dbReference type="EMBL" id="MQY09895.1"/>
    </source>
</evidence>
<gene>
    <name evidence="2" type="ORF">ACRB68_80250</name>
</gene>
<sequence>MSDDDPVWWVINTLKGGTGKTTTTMMLAFALAREGWDVLVIDADPGTQGVTAWTTKVYAARSELPFNVVQWAPSQGHLLAFAREAIKRFRPDRVLMDIGGEAPEVLRQALPEAELLISPCTGEDMDSDRIPATKMVADEHGVTMIGAVVKVPVPGKGVAKNVRQRFADVGVTALRTEVAVNREIYATRSYGKVPTYLGAYGPMCAEILEREASQ</sequence>
<dbReference type="Pfam" id="PF01656">
    <property type="entry name" value="CbiA"/>
    <property type="match status" value="1"/>
</dbReference>
<dbReference type="PANTHER" id="PTHR13696:SF52">
    <property type="entry name" value="PARA FAMILY PROTEIN CT_582"/>
    <property type="match status" value="1"/>
</dbReference>
<organism evidence="2 3">
    <name type="scientific">Actinomadura macrotermitis</name>
    <dbReference type="NCBI Taxonomy" id="2585200"/>
    <lineage>
        <taxon>Bacteria</taxon>
        <taxon>Bacillati</taxon>
        <taxon>Actinomycetota</taxon>
        <taxon>Actinomycetes</taxon>
        <taxon>Streptosporangiales</taxon>
        <taxon>Thermomonosporaceae</taxon>
        <taxon>Actinomadura</taxon>
    </lineage>
</organism>
<accession>A0A7K0C8V6</accession>
<keyword evidence="3" id="KW-1185">Reference proteome</keyword>
<dbReference type="Gene3D" id="3.40.50.300">
    <property type="entry name" value="P-loop containing nucleotide triphosphate hydrolases"/>
    <property type="match status" value="1"/>
</dbReference>
<feature type="domain" description="CobQ/CobB/MinD/ParA nucleotide binding" evidence="1">
    <location>
        <begin position="10"/>
        <end position="48"/>
    </location>
</feature>
<comment type="caution">
    <text evidence="2">The sequence shown here is derived from an EMBL/GenBank/DDBJ whole genome shotgun (WGS) entry which is preliminary data.</text>
</comment>
<evidence type="ECO:0000259" key="1">
    <source>
        <dbReference type="Pfam" id="PF01656"/>
    </source>
</evidence>
<dbReference type="EMBL" id="WEGH01000009">
    <property type="protein sequence ID" value="MQY09895.1"/>
    <property type="molecule type" value="Genomic_DNA"/>
</dbReference>
<evidence type="ECO:0000313" key="3">
    <source>
        <dbReference type="Proteomes" id="UP000487268"/>
    </source>
</evidence>
<proteinExistence type="predicted"/>